<dbReference type="SUPFAM" id="SSF53448">
    <property type="entry name" value="Nucleotide-diphospho-sugar transferases"/>
    <property type="match status" value="1"/>
</dbReference>
<keyword evidence="3 5" id="KW-0547">Nucleotide-binding</keyword>
<evidence type="ECO:0000256" key="3">
    <source>
        <dbReference type="ARBA" id="ARBA00022741"/>
    </source>
</evidence>
<evidence type="ECO:0000256" key="5">
    <source>
        <dbReference type="HAMAP-Rule" id="MF_02114"/>
    </source>
</evidence>
<reference evidence="6 7" key="1">
    <citation type="journal article" date="2014" name="PLoS Genet.">
        <title>Phylogenetically driven sequencing of extremely halophilic archaea reveals strategies for static and dynamic osmo-response.</title>
        <authorList>
            <person name="Becker E.A."/>
            <person name="Seitzer P.M."/>
            <person name="Tritt A."/>
            <person name="Larsen D."/>
            <person name="Krusor M."/>
            <person name="Yao A.I."/>
            <person name="Wu D."/>
            <person name="Madern D."/>
            <person name="Eisen J.A."/>
            <person name="Darling A.E."/>
            <person name="Facciotti M.T."/>
        </authorList>
    </citation>
    <scope>NUCLEOTIDE SEQUENCE [LARGE SCALE GENOMIC DNA]</scope>
    <source>
        <strain evidence="6 7">DSM 5350</strain>
    </source>
</reference>
<organism evidence="6 7">
    <name type="scientific">Halococcus saccharolyticus DSM 5350</name>
    <dbReference type="NCBI Taxonomy" id="1227455"/>
    <lineage>
        <taxon>Archaea</taxon>
        <taxon>Methanobacteriati</taxon>
        <taxon>Methanobacteriota</taxon>
        <taxon>Stenosarchaea group</taxon>
        <taxon>Halobacteria</taxon>
        <taxon>Halobacteriales</taxon>
        <taxon>Halococcaceae</taxon>
        <taxon>Halococcus</taxon>
    </lineage>
</organism>
<evidence type="ECO:0000256" key="2">
    <source>
        <dbReference type="ARBA" id="ARBA00022695"/>
    </source>
</evidence>
<evidence type="ECO:0000256" key="1">
    <source>
        <dbReference type="ARBA" id="ARBA00022679"/>
    </source>
</evidence>
<dbReference type="OrthoDB" id="11179at2157"/>
<comment type="similarity">
    <text evidence="5">Belongs to the CofC family.</text>
</comment>
<keyword evidence="4 5" id="KW-0342">GTP-binding</keyword>
<comment type="pathway">
    <text evidence="5">Cofactor biosynthesis; coenzyme F420 biosynthesis.</text>
</comment>
<dbReference type="AlphaFoldDB" id="M0MBU3"/>
<dbReference type="InterPro" id="IPR002835">
    <property type="entry name" value="CofC"/>
</dbReference>
<dbReference type="PANTHER" id="PTHR40392">
    <property type="entry name" value="2-PHOSPHO-L-LACTATE GUANYLYLTRANSFERASE"/>
    <property type="match status" value="1"/>
</dbReference>
<gene>
    <name evidence="5" type="primary">cofC</name>
    <name evidence="6" type="ORF">C449_14597</name>
</gene>
<dbReference type="HAMAP" id="MF_02114">
    <property type="entry name" value="CofC"/>
    <property type="match status" value="1"/>
</dbReference>
<dbReference type="Pfam" id="PF01983">
    <property type="entry name" value="CofC"/>
    <property type="match status" value="1"/>
</dbReference>
<dbReference type="Gene3D" id="6.10.140.50">
    <property type="match status" value="1"/>
</dbReference>
<dbReference type="InParanoid" id="M0MBU3"/>
<keyword evidence="7" id="KW-1185">Reference proteome</keyword>
<keyword evidence="2 5" id="KW-0548">Nucleotidyltransferase</keyword>
<dbReference type="Gene3D" id="3.90.550.10">
    <property type="entry name" value="Spore Coat Polysaccharide Biosynthesis Protein SpsA, Chain A"/>
    <property type="match status" value="1"/>
</dbReference>
<evidence type="ECO:0000256" key="4">
    <source>
        <dbReference type="ARBA" id="ARBA00023134"/>
    </source>
</evidence>
<dbReference type="RefSeq" id="WP_006078774.1">
    <property type="nucleotide sequence ID" value="NZ_AOMD01000030.1"/>
</dbReference>
<name>M0MBU3_9EURY</name>
<evidence type="ECO:0000313" key="7">
    <source>
        <dbReference type="Proteomes" id="UP000011669"/>
    </source>
</evidence>
<dbReference type="GO" id="GO:0043814">
    <property type="term" value="F:phospholactate guanylyltransferase activity"/>
    <property type="evidence" value="ECO:0007669"/>
    <property type="project" value="UniProtKB-EC"/>
</dbReference>
<dbReference type="GO" id="GO:0005525">
    <property type="term" value="F:GTP binding"/>
    <property type="evidence" value="ECO:0007669"/>
    <property type="project" value="UniProtKB-KW"/>
</dbReference>
<dbReference type="InterPro" id="IPR029044">
    <property type="entry name" value="Nucleotide-diphossugar_trans"/>
</dbReference>
<proteinExistence type="inferred from homology"/>
<keyword evidence="1 5" id="KW-0808">Transferase</keyword>
<protein>
    <recommendedName>
        <fullName evidence="5">2-phospho-L-lactate guanylyltransferase</fullName>
        <shortName evidence="5">LP guanylyltransferase</shortName>
        <ecNumber evidence="5">2.7.7.68</ecNumber>
    </recommendedName>
</protein>
<comment type="subunit">
    <text evidence="5">Homodimer.</text>
</comment>
<dbReference type="NCBIfam" id="TIGR03552">
    <property type="entry name" value="F420_cofC"/>
    <property type="match status" value="1"/>
</dbReference>
<sequence>MQVVVPFDPQSPKTRLAGVLDPTERKRFARAMLRDVLDAITATGMAPTVLSTATLDIDAETRLDERPLTSAVNAALEDAGSTPVAVVMADLALATPAALSELFETEDDIVLARGIGGGTNALVARHPDFRVDYHGASYRDHHAVADAVGASTAEIDSYRLGMDIDEPEDLAELLLHGDGHAARWLRTAGVRLVEEQGRVSVGREPIPVTTTAESDAADD</sequence>
<dbReference type="GO" id="GO:0052645">
    <property type="term" value="P:F420-0 metabolic process"/>
    <property type="evidence" value="ECO:0007669"/>
    <property type="project" value="UniProtKB-UniRule"/>
</dbReference>
<evidence type="ECO:0000313" key="6">
    <source>
        <dbReference type="EMBL" id="EMA43216.1"/>
    </source>
</evidence>
<dbReference type="Proteomes" id="UP000011669">
    <property type="component" value="Unassembled WGS sequence"/>
</dbReference>
<dbReference type="FunCoup" id="M0MBU3">
    <property type="interactions" value="72"/>
</dbReference>
<comment type="catalytic activity">
    <reaction evidence="5">
        <text>(2S)-2-phospholactate + GTP + H(+) = (2S)-lactyl-2-diphospho-5'-guanosine + diphosphate</text>
        <dbReference type="Rhea" id="RHEA:63424"/>
        <dbReference type="ChEBI" id="CHEBI:15378"/>
        <dbReference type="ChEBI" id="CHEBI:33019"/>
        <dbReference type="ChEBI" id="CHEBI:37565"/>
        <dbReference type="ChEBI" id="CHEBI:59435"/>
        <dbReference type="ChEBI" id="CHEBI:59906"/>
        <dbReference type="EC" id="2.7.7.68"/>
    </reaction>
</comment>
<dbReference type="PATRIC" id="fig|1227455.4.peg.2966"/>
<dbReference type="PANTHER" id="PTHR40392:SF1">
    <property type="entry name" value="2-PHOSPHO-L-LACTATE GUANYLYLTRANSFERASE"/>
    <property type="match status" value="1"/>
</dbReference>
<comment type="function">
    <text evidence="5">Guanylyltransferase that catalyzes the activation of (2S)-2-phospholactate (2-PL) as (2S)-lactyl-2-diphospho-5'-guanosine, via the condensation of 2-PL with GTP. It is involved in the biosynthesis of coenzyme F420, a hydride carrier cofactor.</text>
</comment>
<dbReference type="EC" id="2.7.7.68" evidence="5"/>
<accession>M0MBU3</accession>
<comment type="caution">
    <text evidence="6">The sequence shown here is derived from an EMBL/GenBank/DDBJ whole genome shotgun (WGS) entry which is preliminary data.</text>
</comment>
<dbReference type="UniPathway" id="UPA00071"/>
<dbReference type="EMBL" id="AOMD01000030">
    <property type="protein sequence ID" value="EMA43216.1"/>
    <property type="molecule type" value="Genomic_DNA"/>
</dbReference>
<dbReference type="STRING" id="1227455.C449_14597"/>